<sequence length="364" mass="40637">MQRFFVYLALFLVVFLAIGWYFSNIALYFVISLILAALLRPLTNRINEFHLVGQHTPRWIAILLSYAAIILLTFSLGLLFFPLIKEQISVLSQLNVETIYYQIQQPVTQFENFLLKFQLIDQKPGELFSQLQNSVLEAIKRFDVGGFISGIIGLTGSVLVGTLAVAFITFFLLLENGLLRRNILNLIPNSYFELSVATFTKVEKLLSNYLSGLLIQVLAIFSMAALGLSIVQVPYALTIALFAAIANLIPYAGPILGTVFGIIVGISTGTFASDQEYTYFLVKVLSVFAAVQLTDNVLLQPMIFSKSVKAHPLEIFVIIFAGAKIAGIVGMIFAIPVYTIFRVLIMEFYKGYKSYRIFKIKATN</sequence>
<dbReference type="STRING" id="1727163.AO498_13310"/>
<gene>
    <name evidence="9" type="ORF">AO498_13310</name>
</gene>
<dbReference type="RefSeq" id="WP_067548581.1">
    <property type="nucleotide sequence ID" value="NZ_CP012836.1"/>
</dbReference>
<keyword evidence="5 8" id="KW-0812">Transmembrane</keyword>
<feature type="transmembrane region" description="Helical" evidence="8">
    <location>
        <begin position="59"/>
        <end position="84"/>
    </location>
</feature>
<dbReference type="PANTHER" id="PTHR21716:SF53">
    <property type="entry name" value="PERMEASE PERM-RELATED"/>
    <property type="match status" value="1"/>
</dbReference>
<evidence type="ECO:0000313" key="9">
    <source>
        <dbReference type="EMBL" id="AMQ57420.1"/>
    </source>
</evidence>
<evidence type="ECO:0000256" key="8">
    <source>
        <dbReference type="SAM" id="Phobius"/>
    </source>
</evidence>
<keyword evidence="7 8" id="KW-0472">Membrane</keyword>
<feature type="transmembrane region" description="Helical" evidence="8">
    <location>
        <begin position="315"/>
        <end position="341"/>
    </location>
</feature>
<dbReference type="PANTHER" id="PTHR21716">
    <property type="entry name" value="TRANSMEMBRANE PROTEIN"/>
    <property type="match status" value="1"/>
</dbReference>
<organism evidence="9 10">
    <name type="scientific">Algoriphagus sanaruensis</name>
    <dbReference type="NCBI Taxonomy" id="1727163"/>
    <lineage>
        <taxon>Bacteria</taxon>
        <taxon>Pseudomonadati</taxon>
        <taxon>Bacteroidota</taxon>
        <taxon>Cytophagia</taxon>
        <taxon>Cytophagales</taxon>
        <taxon>Cyclobacteriaceae</taxon>
        <taxon>Algoriphagus</taxon>
    </lineage>
</organism>
<comment type="subcellular location">
    <subcellularLocation>
        <location evidence="1">Cell membrane</location>
        <topology evidence="1">Multi-pass membrane protein</topology>
    </subcellularLocation>
</comment>
<evidence type="ECO:0000256" key="3">
    <source>
        <dbReference type="ARBA" id="ARBA00022448"/>
    </source>
</evidence>
<evidence type="ECO:0000256" key="6">
    <source>
        <dbReference type="ARBA" id="ARBA00022989"/>
    </source>
</evidence>
<dbReference type="GO" id="GO:0005886">
    <property type="term" value="C:plasma membrane"/>
    <property type="evidence" value="ECO:0007669"/>
    <property type="project" value="UniProtKB-SubCell"/>
</dbReference>
<feature type="transmembrane region" description="Helical" evidence="8">
    <location>
        <begin position="147"/>
        <end position="174"/>
    </location>
</feature>
<name>A0A142EQL5_9BACT</name>
<evidence type="ECO:0000256" key="1">
    <source>
        <dbReference type="ARBA" id="ARBA00004651"/>
    </source>
</evidence>
<protein>
    <submittedName>
        <fullName evidence="9">Permease</fullName>
    </submittedName>
</protein>
<evidence type="ECO:0000256" key="4">
    <source>
        <dbReference type="ARBA" id="ARBA00022475"/>
    </source>
</evidence>
<dbReference type="Proteomes" id="UP000073816">
    <property type="component" value="Chromosome"/>
</dbReference>
<reference evidence="10" key="1">
    <citation type="submission" date="2015-09" db="EMBL/GenBank/DDBJ databases">
        <title>Complete sequence of Algoriphagus sp. M8-2.</title>
        <authorList>
            <person name="Shintani M."/>
        </authorList>
    </citation>
    <scope>NUCLEOTIDE SEQUENCE [LARGE SCALE GENOMIC DNA]</scope>
    <source>
        <strain evidence="10">M8-2</strain>
    </source>
</reference>
<dbReference type="InterPro" id="IPR002549">
    <property type="entry name" value="AI-2E-like"/>
</dbReference>
<keyword evidence="4" id="KW-1003">Cell membrane</keyword>
<evidence type="ECO:0000256" key="2">
    <source>
        <dbReference type="ARBA" id="ARBA00009773"/>
    </source>
</evidence>
<keyword evidence="3" id="KW-0813">Transport</keyword>
<dbReference type="KEGG" id="alm:AO498_13310"/>
<keyword evidence="6 8" id="KW-1133">Transmembrane helix</keyword>
<evidence type="ECO:0000256" key="7">
    <source>
        <dbReference type="ARBA" id="ARBA00023136"/>
    </source>
</evidence>
<dbReference type="Pfam" id="PF01594">
    <property type="entry name" value="AI-2E_transport"/>
    <property type="match status" value="1"/>
</dbReference>
<feature type="transmembrane region" description="Helical" evidence="8">
    <location>
        <begin position="277"/>
        <end position="295"/>
    </location>
</feature>
<comment type="similarity">
    <text evidence="2">Belongs to the autoinducer-2 exporter (AI-2E) (TC 2.A.86) family.</text>
</comment>
<dbReference type="EMBL" id="CP012836">
    <property type="protein sequence ID" value="AMQ57420.1"/>
    <property type="molecule type" value="Genomic_DNA"/>
</dbReference>
<proteinExistence type="inferred from homology"/>
<dbReference type="AlphaFoldDB" id="A0A142EQL5"/>
<dbReference type="OrthoDB" id="9793390at2"/>
<feature type="transmembrane region" description="Helical" evidence="8">
    <location>
        <begin position="209"/>
        <end position="231"/>
    </location>
</feature>
<dbReference type="PATRIC" id="fig|1727163.4.peg.2776"/>
<feature type="transmembrane region" description="Helical" evidence="8">
    <location>
        <begin position="237"/>
        <end position="265"/>
    </location>
</feature>
<keyword evidence="10" id="KW-1185">Reference proteome</keyword>
<feature type="transmembrane region" description="Helical" evidence="8">
    <location>
        <begin position="6"/>
        <end position="39"/>
    </location>
</feature>
<dbReference type="GO" id="GO:0055085">
    <property type="term" value="P:transmembrane transport"/>
    <property type="evidence" value="ECO:0007669"/>
    <property type="project" value="TreeGrafter"/>
</dbReference>
<evidence type="ECO:0000313" key="10">
    <source>
        <dbReference type="Proteomes" id="UP000073816"/>
    </source>
</evidence>
<reference evidence="9 10" key="2">
    <citation type="journal article" date="2016" name="Genome Announc.">
        <title>Complete Genome Sequence of Algoriphagus sp. Strain M8-2, Isolated from a Brackish Lake.</title>
        <authorList>
            <person name="Muraguchi Y."/>
            <person name="Kushimoto K."/>
            <person name="Ohtsubo Y."/>
            <person name="Suzuki T."/>
            <person name="Dohra H."/>
            <person name="Kimbara K."/>
            <person name="Shintani M."/>
        </authorList>
    </citation>
    <scope>NUCLEOTIDE SEQUENCE [LARGE SCALE GENOMIC DNA]</scope>
    <source>
        <strain evidence="9 10">M8-2</strain>
    </source>
</reference>
<evidence type="ECO:0000256" key="5">
    <source>
        <dbReference type="ARBA" id="ARBA00022692"/>
    </source>
</evidence>
<accession>A0A142EQL5</accession>